<feature type="domain" description="Multidrug resistance protein MdtA-like alpha-helical hairpin" evidence="5">
    <location>
        <begin position="108"/>
        <end position="177"/>
    </location>
</feature>
<proteinExistence type="inferred from homology"/>
<dbReference type="FunFam" id="2.40.420.20:FF:000001">
    <property type="entry name" value="Efflux RND transporter periplasmic adaptor subunit"/>
    <property type="match status" value="1"/>
</dbReference>
<dbReference type="Pfam" id="PF25967">
    <property type="entry name" value="RND-MFP_C"/>
    <property type="match status" value="1"/>
</dbReference>
<dbReference type="InterPro" id="IPR058624">
    <property type="entry name" value="MdtA-like_HH"/>
</dbReference>
<dbReference type="Gene3D" id="2.40.50.100">
    <property type="match status" value="1"/>
</dbReference>
<dbReference type="GO" id="GO:0022857">
    <property type="term" value="F:transmembrane transporter activity"/>
    <property type="evidence" value="ECO:0007669"/>
    <property type="project" value="InterPro"/>
</dbReference>
<accession>A0A9X3IT61</accession>
<dbReference type="InterPro" id="IPR006143">
    <property type="entry name" value="RND_pump_MFP"/>
</dbReference>
<dbReference type="Pfam" id="PF25876">
    <property type="entry name" value="HH_MFP_RND"/>
    <property type="match status" value="1"/>
</dbReference>
<gene>
    <name evidence="9" type="ORF">OUO13_18360</name>
</gene>
<dbReference type="Pfam" id="PF25917">
    <property type="entry name" value="BSH_RND"/>
    <property type="match status" value="1"/>
</dbReference>
<dbReference type="AlphaFoldDB" id="A0A9X3IT61"/>
<keyword evidence="4" id="KW-0732">Signal</keyword>
<comment type="subcellular location">
    <subcellularLocation>
        <location evidence="1">Cell inner membrane</location>
        <topology evidence="1">Lipid-anchor</topology>
    </subcellularLocation>
</comment>
<dbReference type="Pfam" id="PF25944">
    <property type="entry name" value="Beta-barrel_RND"/>
    <property type="match status" value="1"/>
</dbReference>
<dbReference type="Gene3D" id="2.40.30.170">
    <property type="match status" value="1"/>
</dbReference>
<dbReference type="Gene3D" id="1.10.287.470">
    <property type="entry name" value="Helix hairpin bin"/>
    <property type="match status" value="1"/>
</dbReference>
<feature type="domain" description="Multidrug resistance protein MdtA-like barrel-sandwich hybrid" evidence="6">
    <location>
        <begin position="67"/>
        <end position="209"/>
    </location>
</feature>
<evidence type="ECO:0000256" key="3">
    <source>
        <dbReference type="SAM" id="MobiDB-lite"/>
    </source>
</evidence>
<dbReference type="GO" id="GO:0046677">
    <property type="term" value="P:response to antibiotic"/>
    <property type="evidence" value="ECO:0007669"/>
    <property type="project" value="TreeGrafter"/>
</dbReference>
<dbReference type="NCBIfam" id="TIGR01730">
    <property type="entry name" value="RND_mfp"/>
    <property type="match status" value="1"/>
</dbReference>
<dbReference type="InterPro" id="IPR058625">
    <property type="entry name" value="MdtA-like_BSH"/>
</dbReference>
<organism evidence="9 10">
    <name type="scientific">Parathalassolituus penaei</name>
    <dbReference type="NCBI Taxonomy" id="2997323"/>
    <lineage>
        <taxon>Bacteria</taxon>
        <taxon>Pseudomonadati</taxon>
        <taxon>Pseudomonadota</taxon>
        <taxon>Gammaproteobacteria</taxon>
        <taxon>Oceanospirillales</taxon>
        <taxon>Oceanospirillaceae</taxon>
        <taxon>Parathalassolituus</taxon>
    </lineage>
</organism>
<comment type="similarity">
    <text evidence="2">Belongs to the membrane fusion protein (MFP) (TC 8.A.1) family.</text>
</comment>
<dbReference type="PROSITE" id="PS51257">
    <property type="entry name" value="PROKAR_LIPOPROTEIN"/>
    <property type="match status" value="1"/>
</dbReference>
<evidence type="ECO:0000313" key="9">
    <source>
        <dbReference type="EMBL" id="MCY0967147.1"/>
    </source>
</evidence>
<comment type="caution">
    <text evidence="9">The sequence shown here is derived from an EMBL/GenBank/DDBJ whole genome shotgun (WGS) entry which is preliminary data.</text>
</comment>
<protein>
    <submittedName>
        <fullName evidence="9">Efflux RND transporter periplasmic adaptor subunit</fullName>
    </submittedName>
</protein>
<dbReference type="Gene3D" id="2.40.420.20">
    <property type="match status" value="1"/>
</dbReference>
<dbReference type="Proteomes" id="UP001150830">
    <property type="component" value="Unassembled WGS sequence"/>
</dbReference>
<evidence type="ECO:0000259" key="7">
    <source>
        <dbReference type="Pfam" id="PF25944"/>
    </source>
</evidence>
<feature type="region of interest" description="Disordered" evidence="3">
    <location>
        <begin position="363"/>
        <end position="382"/>
    </location>
</feature>
<dbReference type="InterPro" id="IPR058627">
    <property type="entry name" value="MdtA-like_C"/>
</dbReference>
<evidence type="ECO:0000259" key="5">
    <source>
        <dbReference type="Pfam" id="PF25876"/>
    </source>
</evidence>
<evidence type="ECO:0000313" key="10">
    <source>
        <dbReference type="Proteomes" id="UP001150830"/>
    </source>
</evidence>
<evidence type="ECO:0000259" key="8">
    <source>
        <dbReference type="Pfam" id="PF25967"/>
    </source>
</evidence>
<feature type="signal peptide" evidence="4">
    <location>
        <begin position="1"/>
        <end position="21"/>
    </location>
</feature>
<keyword evidence="10" id="KW-1185">Reference proteome</keyword>
<dbReference type="SUPFAM" id="SSF111369">
    <property type="entry name" value="HlyD-like secretion proteins"/>
    <property type="match status" value="1"/>
</dbReference>
<feature type="domain" description="Multidrug resistance protein MdtA-like beta-barrel" evidence="7">
    <location>
        <begin position="214"/>
        <end position="291"/>
    </location>
</feature>
<sequence length="382" mass="40421">MITRPGFYRLPLLGAMLLSLAACQQGEQGKAGAAAMQMPPAGVDVVTVATQPLELSDTLPGRVSAYRVAEIRPQVSGIIRKRFFEEGAFVKAGDKLYQIDPALYQAALASAEAQLAVAEANAYSARVKAERYKALSKTSAISKQEVDDSEAASKQADAQIKAARAAVRSAEVNLGYTEITAPISGVISRSLYTEGALVSAQQSTALTIIRQISPVYVDVQSPAESFLQLKHSDAAKVLLELKNGSTMAEEGKLQFADVGVDEGTGMVNVRVLFQNEDRSLLPGMFVRARLVTETLDAAMLVPQQSVQRNPNGSTTVMLVNDANQVEARPVELGQAVGDKWLVRSGLNGGEKVILSGLQKAAPGATVNPNPVAMPGSGNNKAQ</sequence>
<reference evidence="9" key="1">
    <citation type="submission" date="2022-11" db="EMBL/GenBank/DDBJ databases">
        <title>Parathalassolutuus dongxingensis gen. nov., sp. nov., a novel member of family Oceanospirillaceae isolated from a coastal shrimp pond in Guangxi, China.</title>
        <authorList>
            <person name="Chen H."/>
        </authorList>
    </citation>
    <scope>NUCLEOTIDE SEQUENCE</scope>
    <source>
        <strain evidence="9">G-43</strain>
    </source>
</reference>
<dbReference type="PANTHER" id="PTHR30158">
    <property type="entry name" value="ACRA/E-RELATED COMPONENT OF DRUG EFFLUX TRANSPORTER"/>
    <property type="match status" value="1"/>
</dbReference>
<dbReference type="InterPro" id="IPR058626">
    <property type="entry name" value="MdtA-like_b-barrel"/>
</dbReference>
<evidence type="ECO:0000259" key="6">
    <source>
        <dbReference type="Pfam" id="PF25917"/>
    </source>
</evidence>
<dbReference type="RefSeq" id="WP_283175355.1">
    <property type="nucleotide sequence ID" value="NZ_JAPNOA010000059.1"/>
</dbReference>
<feature type="chain" id="PRO_5040801099" evidence="4">
    <location>
        <begin position="22"/>
        <end position="382"/>
    </location>
</feature>
<evidence type="ECO:0000256" key="1">
    <source>
        <dbReference type="ARBA" id="ARBA00004519"/>
    </source>
</evidence>
<evidence type="ECO:0000256" key="4">
    <source>
        <dbReference type="SAM" id="SignalP"/>
    </source>
</evidence>
<name>A0A9X3IT61_9GAMM</name>
<feature type="domain" description="Multidrug resistance protein MdtA-like C-terminal permuted SH3" evidence="8">
    <location>
        <begin position="298"/>
        <end position="359"/>
    </location>
</feature>
<evidence type="ECO:0000256" key="2">
    <source>
        <dbReference type="ARBA" id="ARBA00009477"/>
    </source>
</evidence>
<dbReference type="EMBL" id="JAPNOA010000059">
    <property type="protein sequence ID" value="MCY0967147.1"/>
    <property type="molecule type" value="Genomic_DNA"/>
</dbReference>
<dbReference type="GO" id="GO:0005886">
    <property type="term" value="C:plasma membrane"/>
    <property type="evidence" value="ECO:0007669"/>
    <property type="project" value="UniProtKB-SubCell"/>
</dbReference>
<dbReference type="PANTHER" id="PTHR30158:SF3">
    <property type="entry name" value="MULTIDRUG EFFLUX PUMP SUBUNIT ACRA-RELATED"/>
    <property type="match status" value="1"/>
</dbReference>